<dbReference type="EMBL" id="JAJFZQ010000002">
    <property type="protein sequence ID" value="MCC3264764.1"/>
    <property type="molecule type" value="Genomic_DNA"/>
</dbReference>
<name>A0ABS8GDT1_9MICC</name>
<dbReference type="InterPro" id="IPR008995">
    <property type="entry name" value="Mo/tungstate-bd_C_term_dom"/>
</dbReference>
<evidence type="ECO:0000313" key="2">
    <source>
        <dbReference type="Proteomes" id="UP001139168"/>
    </source>
</evidence>
<reference evidence="1" key="1">
    <citation type="submission" date="2021-10" db="EMBL/GenBank/DDBJ databases">
        <title>Novel species in genus Arthrobacter.</title>
        <authorList>
            <person name="Liu Y."/>
        </authorList>
    </citation>
    <scope>NUCLEOTIDE SEQUENCE</scope>
    <source>
        <strain evidence="1">Zg-Y786</strain>
    </source>
</reference>
<evidence type="ECO:0000313" key="1">
    <source>
        <dbReference type="EMBL" id="MCC3264764.1"/>
    </source>
</evidence>
<protein>
    <recommendedName>
        <fullName evidence="3">TOBE domain-containing protein</fullName>
    </recommendedName>
</protein>
<evidence type="ECO:0008006" key="3">
    <source>
        <dbReference type="Google" id="ProtNLM"/>
    </source>
</evidence>
<dbReference type="RefSeq" id="WP_227889782.1">
    <property type="nucleotide sequence ID" value="NZ_JAJFZQ010000002.1"/>
</dbReference>
<sequence>MVVRVDGRRPPMKGATLYVRPQQGHVHLFDAANGERLGGPRLILPLNMRWPLRLI</sequence>
<gene>
    <name evidence="1" type="ORF">LJ752_01725</name>
</gene>
<comment type="caution">
    <text evidence="1">The sequence shown here is derived from an EMBL/GenBank/DDBJ whole genome shotgun (WGS) entry which is preliminary data.</text>
</comment>
<organism evidence="1 2">
    <name type="scientific">Arthrobacter gengyunqii</name>
    <dbReference type="NCBI Taxonomy" id="2886940"/>
    <lineage>
        <taxon>Bacteria</taxon>
        <taxon>Bacillati</taxon>
        <taxon>Actinomycetota</taxon>
        <taxon>Actinomycetes</taxon>
        <taxon>Micrococcales</taxon>
        <taxon>Micrococcaceae</taxon>
        <taxon>Arthrobacter</taxon>
    </lineage>
</organism>
<proteinExistence type="predicted"/>
<dbReference type="SUPFAM" id="SSF50331">
    <property type="entry name" value="MOP-like"/>
    <property type="match status" value="1"/>
</dbReference>
<accession>A0ABS8GDT1</accession>
<dbReference type="Proteomes" id="UP001139168">
    <property type="component" value="Unassembled WGS sequence"/>
</dbReference>
<keyword evidence="2" id="KW-1185">Reference proteome</keyword>